<dbReference type="InterPro" id="IPR032466">
    <property type="entry name" value="Metal_Hydrolase"/>
</dbReference>
<dbReference type="SUPFAM" id="SSF51556">
    <property type="entry name" value="Metallo-dependent hydrolases"/>
    <property type="match status" value="1"/>
</dbReference>
<protein>
    <submittedName>
        <fullName evidence="2">N-acyl-D-aspartate/D-glutamate deacylase</fullName>
    </submittedName>
</protein>
<dbReference type="InterPro" id="IPR050378">
    <property type="entry name" value="Metallo-dep_Hydrolases_sf"/>
</dbReference>
<dbReference type="InterPro" id="IPR013108">
    <property type="entry name" value="Amidohydro_3"/>
</dbReference>
<feature type="domain" description="Amidohydrolase 3" evidence="1">
    <location>
        <begin position="43"/>
        <end position="260"/>
    </location>
</feature>
<dbReference type="Pfam" id="PF07969">
    <property type="entry name" value="Amidohydro_3"/>
    <property type="match status" value="1"/>
</dbReference>
<keyword evidence="3" id="KW-1185">Reference proteome</keyword>
<dbReference type="Proteomes" id="UP000613840">
    <property type="component" value="Unassembled WGS sequence"/>
</dbReference>
<reference evidence="2" key="2">
    <citation type="submission" date="2020-09" db="EMBL/GenBank/DDBJ databases">
        <authorList>
            <person name="Sun Q."/>
            <person name="Zhou Y."/>
        </authorList>
    </citation>
    <scope>NUCLEOTIDE SEQUENCE</scope>
    <source>
        <strain evidence="2">CGMCC 4.7306</strain>
    </source>
</reference>
<evidence type="ECO:0000313" key="3">
    <source>
        <dbReference type="Proteomes" id="UP000613840"/>
    </source>
</evidence>
<dbReference type="Gene3D" id="3.20.20.140">
    <property type="entry name" value="Metal-dependent hydrolases"/>
    <property type="match status" value="2"/>
</dbReference>
<dbReference type="InterPro" id="IPR011059">
    <property type="entry name" value="Metal-dep_hydrolase_composite"/>
</dbReference>
<dbReference type="EMBL" id="BMMZ01000010">
    <property type="protein sequence ID" value="GGL74622.1"/>
    <property type="molecule type" value="Genomic_DNA"/>
</dbReference>
<gene>
    <name evidence="2" type="ORF">GCM10011575_36070</name>
</gene>
<sequence>MITLIAGGQIVDPIDGQHESDVLIEDERIVAIGPQAGSRPSDKIIDAEGLLIMPGGIDAHSHADARILDDDVQLALLRSGVTTVITGQDGVSYAPGDGRYATDYFGPLLGAHPTYAGGGVGALLETWDGTTRLNVGYLLPAGTIRYEVLGRESRRPSRDELKSMITMVETGLTEGAVGLSSGLDYVPGSFTDPAELAALCAPVAAVGGLYVSHIRGYEENSATAVDELITICRAAGVKGHISHFHARPDLMAELLERARRADVDLSWDAYPYFAGFSLLSMALLPRDLVARGNAEAAQILRDHSQWPTLQAEFEARMGADTNLRSGWADRLRLAGAGNPANADLEGLTLAEAGLRRGLDPLHLAYQVLAESYLAATTVMIIPKPRTDDDLARQFSLSGACSGSDGIFFGGAPHPRAYGCAARMYSLFGRERGDFSWPELAGLSAHNAAVRYGLADHGRVRVGGIADLALVDPSAVRDRATFEDPKQLSEGIDQVLVRGTVVLSGGRLTDRLAGRPVRPSQAPGGR</sequence>
<dbReference type="SUPFAM" id="SSF51338">
    <property type="entry name" value="Composite domain of metallo-dependent hydrolases"/>
    <property type="match status" value="1"/>
</dbReference>
<evidence type="ECO:0000313" key="2">
    <source>
        <dbReference type="EMBL" id="GGL74622.1"/>
    </source>
</evidence>
<comment type="caution">
    <text evidence="2">The sequence shown here is derived from an EMBL/GenBank/DDBJ whole genome shotgun (WGS) entry which is preliminary data.</text>
</comment>
<organism evidence="2 3">
    <name type="scientific">Microlunatus endophyticus</name>
    <dbReference type="NCBI Taxonomy" id="1716077"/>
    <lineage>
        <taxon>Bacteria</taxon>
        <taxon>Bacillati</taxon>
        <taxon>Actinomycetota</taxon>
        <taxon>Actinomycetes</taxon>
        <taxon>Propionibacteriales</taxon>
        <taxon>Propionibacteriaceae</taxon>
        <taxon>Microlunatus</taxon>
    </lineage>
</organism>
<dbReference type="GO" id="GO:0016810">
    <property type="term" value="F:hydrolase activity, acting on carbon-nitrogen (but not peptide) bonds"/>
    <property type="evidence" value="ECO:0007669"/>
    <property type="project" value="InterPro"/>
</dbReference>
<dbReference type="PANTHER" id="PTHR11647">
    <property type="entry name" value="HYDRANTOINASE/DIHYDROPYRIMIDINASE FAMILY MEMBER"/>
    <property type="match status" value="1"/>
</dbReference>
<evidence type="ECO:0000259" key="1">
    <source>
        <dbReference type="Pfam" id="PF07969"/>
    </source>
</evidence>
<reference evidence="2" key="1">
    <citation type="journal article" date="2014" name="Int. J. Syst. Evol. Microbiol.">
        <title>Complete genome sequence of Corynebacterium casei LMG S-19264T (=DSM 44701T), isolated from a smear-ripened cheese.</title>
        <authorList>
            <consortium name="US DOE Joint Genome Institute (JGI-PGF)"/>
            <person name="Walter F."/>
            <person name="Albersmeier A."/>
            <person name="Kalinowski J."/>
            <person name="Ruckert C."/>
        </authorList>
    </citation>
    <scope>NUCLEOTIDE SEQUENCE</scope>
    <source>
        <strain evidence="2">CGMCC 4.7306</strain>
    </source>
</reference>
<name>A0A917SFB5_9ACTN</name>
<proteinExistence type="predicted"/>
<dbReference type="PANTHER" id="PTHR11647:SF1">
    <property type="entry name" value="COLLAPSIN RESPONSE MEDIATOR PROTEIN"/>
    <property type="match status" value="1"/>
</dbReference>
<accession>A0A917SFB5</accession>
<dbReference type="AlphaFoldDB" id="A0A917SFB5"/>
<dbReference type="RefSeq" id="WP_188896776.1">
    <property type="nucleotide sequence ID" value="NZ_BMMZ01000010.1"/>
</dbReference>